<evidence type="ECO:0000256" key="8">
    <source>
        <dbReference type="ARBA" id="ARBA00022840"/>
    </source>
</evidence>
<dbReference type="EMBL" id="BMYX01000003">
    <property type="protein sequence ID" value="GGY08183.1"/>
    <property type="molecule type" value="Genomic_DNA"/>
</dbReference>
<evidence type="ECO:0000256" key="7">
    <source>
        <dbReference type="ARBA" id="ARBA00022741"/>
    </source>
</evidence>
<gene>
    <name evidence="11" type="ORF">GCM10011289_08560</name>
</gene>
<evidence type="ECO:0000256" key="4">
    <source>
        <dbReference type="ARBA" id="ARBA00022490"/>
    </source>
</evidence>
<dbReference type="InterPro" id="IPR003442">
    <property type="entry name" value="T6A_TsaE"/>
</dbReference>
<dbReference type="GO" id="GO:0046872">
    <property type="term" value="F:metal ion binding"/>
    <property type="evidence" value="ECO:0007669"/>
    <property type="project" value="UniProtKB-KW"/>
</dbReference>
<keyword evidence="8" id="KW-0067">ATP-binding</keyword>
<dbReference type="PANTHER" id="PTHR33540:SF2">
    <property type="entry name" value="TRNA THREONYLCARBAMOYLADENOSINE BIOSYNTHESIS PROTEIN TSAE"/>
    <property type="match status" value="1"/>
</dbReference>
<dbReference type="NCBIfam" id="TIGR00150">
    <property type="entry name" value="T6A_YjeE"/>
    <property type="match status" value="1"/>
</dbReference>
<evidence type="ECO:0000256" key="3">
    <source>
        <dbReference type="ARBA" id="ARBA00019010"/>
    </source>
</evidence>
<evidence type="ECO:0000313" key="11">
    <source>
        <dbReference type="EMBL" id="GGY08183.1"/>
    </source>
</evidence>
<reference evidence="11" key="1">
    <citation type="journal article" date="2014" name="Int. J. Syst. Evol. Microbiol.">
        <title>Complete genome sequence of Corynebacterium casei LMG S-19264T (=DSM 44701T), isolated from a smear-ripened cheese.</title>
        <authorList>
            <consortium name="US DOE Joint Genome Institute (JGI-PGF)"/>
            <person name="Walter F."/>
            <person name="Albersmeier A."/>
            <person name="Kalinowski J."/>
            <person name="Ruckert C."/>
        </authorList>
    </citation>
    <scope>NUCLEOTIDE SEQUENCE</scope>
    <source>
        <strain evidence="11">KCTC 32182</strain>
    </source>
</reference>
<dbReference type="PANTHER" id="PTHR33540">
    <property type="entry name" value="TRNA THREONYLCARBAMOYLADENOSINE BIOSYNTHESIS PROTEIN TSAE"/>
    <property type="match status" value="1"/>
</dbReference>
<protein>
    <recommendedName>
        <fullName evidence="3">tRNA threonylcarbamoyladenosine biosynthesis protein TsaE</fullName>
    </recommendedName>
    <alternativeName>
        <fullName evidence="10">t(6)A37 threonylcarbamoyladenosine biosynthesis protein TsaE</fullName>
    </alternativeName>
</protein>
<sequence>MPMNDTNSVSGVLADEAATLELGGRLARASGPGLVVHLLGDLGAGKTTFSRGFLQGLGHHGRVKSPTYTLVESYPLADFTVHHFDLYRFADPEEWDDAGFRDLFGPDATCLVEWPDKAGGLLPAADIVLELVPAGNSRTYRLQAITLAGQQCLNRLSTPRADAS</sequence>
<dbReference type="Pfam" id="PF02367">
    <property type="entry name" value="TsaE"/>
    <property type="match status" value="1"/>
</dbReference>
<comment type="similarity">
    <text evidence="2">Belongs to the TsaE family.</text>
</comment>
<evidence type="ECO:0000256" key="9">
    <source>
        <dbReference type="ARBA" id="ARBA00022842"/>
    </source>
</evidence>
<evidence type="ECO:0000256" key="2">
    <source>
        <dbReference type="ARBA" id="ARBA00007599"/>
    </source>
</evidence>
<dbReference type="Proteomes" id="UP000645257">
    <property type="component" value="Unassembled WGS sequence"/>
</dbReference>
<keyword evidence="12" id="KW-1185">Reference proteome</keyword>
<dbReference type="GO" id="GO:0005524">
    <property type="term" value="F:ATP binding"/>
    <property type="evidence" value="ECO:0007669"/>
    <property type="project" value="UniProtKB-KW"/>
</dbReference>
<reference evidence="11" key="2">
    <citation type="submission" date="2020-09" db="EMBL/GenBank/DDBJ databases">
        <authorList>
            <person name="Sun Q."/>
            <person name="Kim S."/>
        </authorList>
    </citation>
    <scope>NUCLEOTIDE SEQUENCE</scope>
    <source>
        <strain evidence="11">KCTC 32182</strain>
    </source>
</reference>
<evidence type="ECO:0000256" key="6">
    <source>
        <dbReference type="ARBA" id="ARBA00022723"/>
    </source>
</evidence>
<dbReference type="InterPro" id="IPR027417">
    <property type="entry name" value="P-loop_NTPase"/>
</dbReference>
<proteinExistence type="inferred from homology"/>
<comment type="caution">
    <text evidence="11">The sequence shown here is derived from an EMBL/GenBank/DDBJ whole genome shotgun (WGS) entry which is preliminary data.</text>
</comment>
<name>A0A918NZP1_9NEIS</name>
<evidence type="ECO:0000313" key="12">
    <source>
        <dbReference type="Proteomes" id="UP000645257"/>
    </source>
</evidence>
<keyword evidence="6" id="KW-0479">Metal-binding</keyword>
<comment type="subcellular location">
    <subcellularLocation>
        <location evidence="1">Cytoplasm</location>
    </subcellularLocation>
</comment>
<dbReference type="Gene3D" id="3.40.50.300">
    <property type="entry name" value="P-loop containing nucleotide triphosphate hydrolases"/>
    <property type="match status" value="1"/>
</dbReference>
<evidence type="ECO:0000256" key="10">
    <source>
        <dbReference type="ARBA" id="ARBA00032441"/>
    </source>
</evidence>
<accession>A0A918NZP1</accession>
<keyword evidence="4" id="KW-0963">Cytoplasm</keyword>
<keyword evidence="5" id="KW-0819">tRNA processing</keyword>
<dbReference type="GO" id="GO:0005737">
    <property type="term" value="C:cytoplasm"/>
    <property type="evidence" value="ECO:0007669"/>
    <property type="project" value="UniProtKB-SubCell"/>
</dbReference>
<dbReference type="AlphaFoldDB" id="A0A918NZP1"/>
<keyword evidence="7" id="KW-0547">Nucleotide-binding</keyword>
<dbReference type="SUPFAM" id="SSF52540">
    <property type="entry name" value="P-loop containing nucleoside triphosphate hydrolases"/>
    <property type="match status" value="1"/>
</dbReference>
<evidence type="ECO:0000256" key="1">
    <source>
        <dbReference type="ARBA" id="ARBA00004496"/>
    </source>
</evidence>
<keyword evidence="9" id="KW-0460">Magnesium</keyword>
<evidence type="ECO:0000256" key="5">
    <source>
        <dbReference type="ARBA" id="ARBA00022694"/>
    </source>
</evidence>
<organism evidence="11 12">
    <name type="scientific">Paludibacterium paludis</name>
    <dbReference type="NCBI Taxonomy" id="1225769"/>
    <lineage>
        <taxon>Bacteria</taxon>
        <taxon>Pseudomonadati</taxon>
        <taxon>Pseudomonadota</taxon>
        <taxon>Betaproteobacteria</taxon>
        <taxon>Neisseriales</taxon>
        <taxon>Chromobacteriaceae</taxon>
        <taxon>Paludibacterium</taxon>
    </lineage>
</organism>
<dbReference type="GO" id="GO:0002949">
    <property type="term" value="P:tRNA threonylcarbamoyladenosine modification"/>
    <property type="evidence" value="ECO:0007669"/>
    <property type="project" value="InterPro"/>
</dbReference>